<dbReference type="InterPro" id="IPR011034">
    <property type="entry name" value="Formyl_transferase-like_C_sf"/>
</dbReference>
<name>A0A6G8Q8Q9_9ACTN</name>
<sequence>MLESADSEGDTRPHRDPRIRQACARRQDRCARPHRRRQGPWTPHPGLRGRVARSAGSGPDRGHDPARHGRGRERGQRAVAGAAGPDRAGKAAPQILDPLGGGPRPRRALPPHHGPDRRAGLLTDVLGRSFYDRDPRQVAVDLLGCVLTHETSEGAASGLIVETEAYRPEDPACHAYKGPTMRNRNIFAGPGVAYVYVSYGIHHLLNVVCEEEGVGSAVLIRALRPLDGVELMQARRGRPKDLCNGPGRLTQALGVHIYHDGQDLTNGSLNLAHGEEPEEIVATTRIGITRGVELPWRYLTLGEKDVSVPPKTISERGLRRERSRA</sequence>
<dbReference type="EC" id="3.2.2.-" evidence="5"/>
<dbReference type="NCBIfam" id="TIGR00567">
    <property type="entry name" value="3mg"/>
    <property type="match status" value="1"/>
</dbReference>
<dbReference type="FunFam" id="3.10.300.10:FF:000001">
    <property type="entry name" value="Putative 3-methyladenine DNA glycosylase"/>
    <property type="match status" value="1"/>
</dbReference>
<reference evidence="7 8" key="1">
    <citation type="submission" date="2019-10" db="EMBL/GenBank/DDBJ databases">
        <title>Rubrobacter sp nov SCSIO 52090 isolated from a deep-sea sediment in the South China Sea.</title>
        <authorList>
            <person name="Chen R.W."/>
        </authorList>
    </citation>
    <scope>NUCLEOTIDE SEQUENCE [LARGE SCALE GENOMIC DNA]</scope>
    <source>
        <strain evidence="7 8">SCSIO 52909</strain>
    </source>
</reference>
<dbReference type="InterPro" id="IPR003180">
    <property type="entry name" value="MPG"/>
</dbReference>
<dbReference type="GO" id="GO:0003905">
    <property type="term" value="F:alkylbase DNA N-glycosylase activity"/>
    <property type="evidence" value="ECO:0007669"/>
    <property type="project" value="InterPro"/>
</dbReference>
<organism evidence="7 8">
    <name type="scientific">Rubrobacter tropicus</name>
    <dbReference type="NCBI Taxonomy" id="2653851"/>
    <lineage>
        <taxon>Bacteria</taxon>
        <taxon>Bacillati</taxon>
        <taxon>Actinomycetota</taxon>
        <taxon>Rubrobacteria</taxon>
        <taxon>Rubrobacterales</taxon>
        <taxon>Rubrobacteraceae</taxon>
        <taxon>Rubrobacter</taxon>
    </lineage>
</organism>
<dbReference type="AlphaFoldDB" id="A0A6G8Q8Q9"/>
<dbReference type="Proteomes" id="UP000501452">
    <property type="component" value="Chromosome"/>
</dbReference>
<dbReference type="KEGG" id="rub:GBA63_09610"/>
<dbReference type="Gene3D" id="3.10.300.10">
    <property type="entry name" value="Methylpurine-DNA glycosylase (MPG)"/>
    <property type="match status" value="1"/>
</dbReference>
<evidence type="ECO:0000256" key="4">
    <source>
        <dbReference type="ARBA" id="ARBA00023204"/>
    </source>
</evidence>
<evidence type="ECO:0000256" key="3">
    <source>
        <dbReference type="ARBA" id="ARBA00022801"/>
    </source>
</evidence>
<proteinExistence type="inferred from homology"/>
<feature type="region of interest" description="Disordered" evidence="6">
    <location>
        <begin position="1"/>
        <end position="120"/>
    </location>
</feature>
<evidence type="ECO:0000256" key="5">
    <source>
        <dbReference type="HAMAP-Rule" id="MF_00527"/>
    </source>
</evidence>
<dbReference type="CDD" id="cd00540">
    <property type="entry name" value="AAG"/>
    <property type="match status" value="1"/>
</dbReference>
<keyword evidence="2 5" id="KW-0227">DNA damage</keyword>
<accession>A0A6G8Q8Q9</accession>
<feature type="compositionally biased region" description="Basic and acidic residues" evidence="6">
    <location>
        <begin position="9"/>
        <end position="31"/>
    </location>
</feature>
<dbReference type="NCBIfam" id="NF002003">
    <property type="entry name" value="PRK00802.1-3"/>
    <property type="match status" value="1"/>
</dbReference>
<dbReference type="PANTHER" id="PTHR10429">
    <property type="entry name" value="DNA-3-METHYLADENINE GLYCOSYLASE"/>
    <property type="match status" value="1"/>
</dbReference>
<evidence type="ECO:0000256" key="2">
    <source>
        <dbReference type="ARBA" id="ARBA00022763"/>
    </source>
</evidence>
<evidence type="ECO:0000313" key="7">
    <source>
        <dbReference type="EMBL" id="QIN82875.1"/>
    </source>
</evidence>
<keyword evidence="7" id="KW-0326">Glycosidase</keyword>
<evidence type="ECO:0000256" key="1">
    <source>
        <dbReference type="ARBA" id="ARBA00009232"/>
    </source>
</evidence>
<dbReference type="GO" id="GO:0006284">
    <property type="term" value="P:base-excision repair"/>
    <property type="evidence" value="ECO:0007669"/>
    <property type="project" value="InterPro"/>
</dbReference>
<keyword evidence="8" id="KW-1185">Reference proteome</keyword>
<dbReference type="GO" id="GO:0003677">
    <property type="term" value="F:DNA binding"/>
    <property type="evidence" value="ECO:0007669"/>
    <property type="project" value="InterPro"/>
</dbReference>
<comment type="similarity">
    <text evidence="1 5">Belongs to the DNA glycosylase MPG family.</text>
</comment>
<gene>
    <name evidence="7" type="ORF">GBA63_09610</name>
</gene>
<keyword evidence="3 5" id="KW-0378">Hydrolase</keyword>
<keyword evidence="4 5" id="KW-0234">DNA repair</keyword>
<dbReference type="EMBL" id="CP045119">
    <property type="protein sequence ID" value="QIN82875.1"/>
    <property type="molecule type" value="Genomic_DNA"/>
</dbReference>
<dbReference type="SUPFAM" id="SSF50486">
    <property type="entry name" value="FMT C-terminal domain-like"/>
    <property type="match status" value="1"/>
</dbReference>
<dbReference type="Pfam" id="PF02245">
    <property type="entry name" value="Pur_DNA_glyco"/>
    <property type="match status" value="1"/>
</dbReference>
<protein>
    <recommendedName>
        <fullName evidence="5">Putative 3-methyladenine DNA glycosylase</fullName>
        <ecNumber evidence="5">3.2.2.-</ecNumber>
    </recommendedName>
</protein>
<dbReference type="InterPro" id="IPR036995">
    <property type="entry name" value="MPG_sf"/>
</dbReference>
<feature type="compositionally biased region" description="Basic and acidic residues" evidence="6">
    <location>
        <begin position="60"/>
        <end position="76"/>
    </location>
</feature>
<dbReference type="HAMAP" id="MF_00527">
    <property type="entry name" value="3MGH"/>
    <property type="match status" value="1"/>
</dbReference>
<evidence type="ECO:0000313" key="8">
    <source>
        <dbReference type="Proteomes" id="UP000501452"/>
    </source>
</evidence>
<evidence type="ECO:0000256" key="6">
    <source>
        <dbReference type="SAM" id="MobiDB-lite"/>
    </source>
</evidence>
<dbReference type="PANTHER" id="PTHR10429:SF0">
    <property type="entry name" value="DNA-3-METHYLADENINE GLYCOSYLASE"/>
    <property type="match status" value="1"/>
</dbReference>